<proteinExistence type="predicted"/>
<dbReference type="OrthoDB" id="1644322at2"/>
<accession>A0A1M4TJ06</accession>
<evidence type="ECO:0000313" key="1">
    <source>
        <dbReference type="EMBL" id="SHE44398.1"/>
    </source>
</evidence>
<name>A0A1M4TJ06_9LACT</name>
<evidence type="ECO:0008006" key="3">
    <source>
        <dbReference type="Google" id="ProtNLM"/>
    </source>
</evidence>
<gene>
    <name evidence="1" type="ORF">SAMN02745249_00449</name>
</gene>
<evidence type="ECO:0000313" key="2">
    <source>
        <dbReference type="Proteomes" id="UP000184128"/>
    </source>
</evidence>
<keyword evidence="2" id="KW-1185">Reference proteome</keyword>
<dbReference type="RefSeq" id="WP_073295664.1">
    <property type="nucleotide sequence ID" value="NZ_FQUF01000005.1"/>
</dbReference>
<dbReference type="STRING" id="1121025.SAMN02745249_00449"/>
<dbReference type="EMBL" id="FQUF01000005">
    <property type="protein sequence ID" value="SHE44398.1"/>
    <property type="molecule type" value="Genomic_DNA"/>
</dbReference>
<dbReference type="Proteomes" id="UP000184128">
    <property type="component" value="Unassembled WGS sequence"/>
</dbReference>
<organism evidence="1 2">
    <name type="scientific">Atopostipes suicloacalis DSM 15692</name>
    <dbReference type="NCBI Taxonomy" id="1121025"/>
    <lineage>
        <taxon>Bacteria</taxon>
        <taxon>Bacillati</taxon>
        <taxon>Bacillota</taxon>
        <taxon>Bacilli</taxon>
        <taxon>Lactobacillales</taxon>
        <taxon>Carnobacteriaceae</taxon>
        <taxon>Atopostipes</taxon>
    </lineage>
</organism>
<dbReference type="AlphaFoldDB" id="A0A1M4TJ06"/>
<protein>
    <recommendedName>
        <fullName evidence="3">YolD-like protein</fullName>
    </recommendedName>
</protein>
<reference evidence="1 2" key="1">
    <citation type="submission" date="2016-11" db="EMBL/GenBank/DDBJ databases">
        <authorList>
            <person name="Jaros S."/>
            <person name="Januszkiewicz K."/>
            <person name="Wedrychowicz H."/>
        </authorList>
    </citation>
    <scope>NUCLEOTIDE SEQUENCE [LARGE SCALE GENOMIC DNA]</scope>
    <source>
        <strain evidence="1 2">DSM 15692</strain>
    </source>
</reference>
<sequence length="133" mass="15471">MEKKIIRLTPDQLGYKDRGKMKWLGLMLSDHTEALSKMTKEERLKEIEAKPQQSLVEISELLSQAYHTGHPVLIQANILQNGTYFKDVPCMVSGTFEERIYLLLKDGRLVNTILDDIRHVELMNPMDWQKKSE</sequence>